<comment type="caution">
    <text evidence="1">The sequence shown here is derived from an EMBL/GenBank/DDBJ whole genome shotgun (WGS) entry which is preliminary data.</text>
</comment>
<name>A0AA88GPA2_NAELO</name>
<evidence type="ECO:0000313" key="2">
    <source>
        <dbReference type="Proteomes" id="UP000816034"/>
    </source>
</evidence>
<dbReference type="Proteomes" id="UP000816034">
    <property type="component" value="Unassembled WGS sequence"/>
</dbReference>
<reference evidence="1 2" key="1">
    <citation type="journal article" date="2018" name="BMC Genomics">
        <title>The genome of Naegleria lovaniensis, the basis for a comparative approach to unravel pathogenicity factors of the human pathogenic amoeba N. fowleri.</title>
        <authorList>
            <person name="Liechti N."/>
            <person name="Schurch N."/>
            <person name="Bruggmann R."/>
            <person name="Wittwer M."/>
        </authorList>
    </citation>
    <scope>NUCLEOTIDE SEQUENCE [LARGE SCALE GENOMIC DNA]</scope>
    <source>
        <strain evidence="1 2">ATCC 30569</strain>
    </source>
</reference>
<evidence type="ECO:0000313" key="1">
    <source>
        <dbReference type="EMBL" id="KAG2381987.1"/>
    </source>
</evidence>
<dbReference type="RefSeq" id="XP_044547666.1">
    <property type="nucleotide sequence ID" value="XM_044695566.1"/>
</dbReference>
<accession>A0AA88GPA2</accession>
<protein>
    <submittedName>
        <fullName evidence="1">Uncharacterized protein</fullName>
    </submittedName>
</protein>
<keyword evidence="2" id="KW-1185">Reference proteome</keyword>
<gene>
    <name evidence="1" type="ORF">C9374_005779</name>
</gene>
<dbReference type="GeneID" id="68098234"/>
<dbReference type="EMBL" id="PYSW02000025">
    <property type="protein sequence ID" value="KAG2381987.1"/>
    <property type="molecule type" value="Genomic_DNA"/>
</dbReference>
<organism evidence="1 2">
    <name type="scientific">Naegleria lovaniensis</name>
    <name type="common">Amoeba</name>
    <dbReference type="NCBI Taxonomy" id="51637"/>
    <lineage>
        <taxon>Eukaryota</taxon>
        <taxon>Discoba</taxon>
        <taxon>Heterolobosea</taxon>
        <taxon>Tetramitia</taxon>
        <taxon>Eutetramitia</taxon>
        <taxon>Vahlkampfiidae</taxon>
        <taxon>Naegleria</taxon>
    </lineage>
</organism>
<sequence length="116" mass="13448">MLLGQLDNNYFHNLYPEGEISFDIKKGGDQLGVVVIIDRPGSDKPQRYFIKMHSLGRKESNSTETKPVDVLELIIYKILEKLNLSSNHLAHHIPKAKDYYTLLETDIETFVRYLQQ</sequence>
<dbReference type="AlphaFoldDB" id="A0AA88GPA2"/>
<proteinExistence type="predicted"/>